<evidence type="ECO:0000256" key="2">
    <source>
        <dbReference type="ARBA" id="ARBA00004170"/>
    </source>
</evidence>
<protein>
    <submittedName>
        <fullName evidence="10">F0F1 ATP synthase subunit gamma</fullName>
    </submittedName>
</protein>
<evidence type="ECO:0000256" key="9">
    <source>
        <dbReference type="ARBA" id="ARBA00023310"/>
    </source>
</evidence>
<dbReference type="Gene3D" id="3.40.1380.10">
    <property type="match status" value="1"/>
</dbReference>
<feature type="non-terminal residue" evidence="10">
    <location>
        <position position="1"/>
    </location>
</feature>
<evidence type="ECO:0000256" key="5">
    <source>
        <dbReference type="ARBA" id="ARBA00022781"/>
    </source>
</evidence>
<evidence type="ECO:0000256" key="4">
    <source>
        <dbReference type="ARBA" id="ARBA00022448"/>
    </source>
</evidence>
<accession>A0ABT2FR17</accession>
<keyword evidence="4" id="KW-0813">Transport</keyword>
<dbReference type="InterPro" id="IPR000131">
    <property type="entry name" value="ATP_synth_F1_gsu"/>
</dbReference>
<organism evidence="10 11">
    <name type="scientific">Shewanella electrica</name>
    <dbReference type="NCBI Taxonomy" id="515560"/>
    <lineage>
        <taxon>Bacteria</taxon>
        <taxon>Pseudomonadati</taxon>
        <taxon>Pseudomonadota</taxon>
        <taxon>Gammaproteobacteria</taxon>
        <taxon>Alteromonadales</taxon>
        <taxon>Shewanellaceae</taxon>
        <taxon>Shewanella</taxon>
    </lineage>
</organism>
<comment type="caution">
    <text evidence="10">The sequence shown here is derived from an EMBL/GenBank/DDBJ whole genome shotgun (WGS) entry which is preliminary data.</text>
</comment>
<evidence type="ECO:0000256" key="1">
    <source>
        <dbReference type="ARBA" id="ARBA00003456"/>
    </source>
</evidence>
<gene>
    <name evidence="10" type="ORF">L9G74_20440</name>
</gene>
<keyword evidence="5" id="KW-0375">Hydrogen ion transport</keyword>
<dbReference type="Proteomes" id="UP001201549">
    <property type="component" value="Unassembled WGS sequence"/>
</dbReference>
<sequence length="92" mass="10760">SDRGLCGAFSSNIIKAATRYIREENINETISLTLVGRKGADWFRHRPWPVRHEYVNIMSRVDLKYAQEISRSIIDYYLAGELDAIYLVYNEF</sequence>
<evidence type="ECO:0000313" key="10">
    <source>
        <dbReference type="EMBL" id="MCS4558791.1"/>
    </source>
</evidence>
<evidence type="ECO:0000256" key="8">
    <source>
        <dbReference type="ARBA" id="ARBA00023196"/>
    </source>
</evidence>
<keyword evidence="7" id="KW-0472">Membrane</keyword>
<evidence type="ECO:0000256" key="3">
    <source>
        <dbReference type="ARBA" id="ARBA00007681"/>
    </source>
</evidence>
<reference evidence="11" key="2">
    <citation type="submission" date="2023-07" db="EMBL/GenBank/DDBJ databases">
        <title>Shewanella mangrovi sp. nov., an acetaldehyde- degrading bacterium isolated from mangrove sediment.</title>
        <authorList>
            <person name="Liu Y."/>
        </authorList>
    </citation>
    <scope>NUCLEOTIDE SEQUENCE [LARGE SCALE GENOMIC DNA]</scope>
    <source>
        <strain evidence="11">C32</strain>
    </source>
</reference>
<evidence type="ECO:0000256" key="7">
    <source>
        <dbReference type="ARBA" id="ARBA00023136"/>
    </source>
</evidence>
<evidence type="ECO:0000313" key="11">
    <source>
        <dbReference type="Proteomes" id="UP001201549"/>
    </source>
</evidence>
<name>A0ABT2FR17_9GAMM</name>
<dbReference type="InterPro" id="IPR035968">
    <property type="entry name" value="ATP_synth_F1_ATPase_gsu"/>
</dbReference>
<proteinExistence type="inferred from homology"/>
<keyword evidence="9" id="KW-0066">ATP synthesis</keyword>
<dbReference type="Pfam" id="PF00231">
    <property type="entry name" value="ATP-synt"/>
    <property type="match status" value="1"/>
</dbReference>
<comment type="similarity">
    <text evidence="3">Belongs to the ATPase gamma chain family.</text>
</comment>
<dbReference type="SUPFAM" id="SSF52943">
    <property type="entry name" value="ATP synthase (F1-ATPase), gamma subunit"/>
    <property type="match status" value="1"/>
</dbReference>
<keyword evidence="8" id="KW-0139">CF(1)</keyword>
<keyword evidence="6" id="KW-0406">Ion transport</keyword>
<feature type="non-terminal residue" evidence="10">
    <location>
        <position position="92"/>
    </location>
</feature>
<evidence type="ECO:0000256" key="6">
    <source>
        <dbReference type="ARBA" id="ARBA00023065"/>
    </source>
</evidence>
<dbReference type="EMBL" id="JAKOGG010000214">
    <property type="protein sequence ID" value="MCS4558791.1"/>
    <property type="molecule type" value="Genomic_DNA"/>
</dbReference>
<comment type="function">
    <text evidence="1">Produces ATP from ADP in the presence of a proton gradient across the membrane. The gamma chain is believed to be important in regulating ATPase activity and the flow of protons through the CF(0) complex.</text>
</comment>
<keyword evidence="11" id="KW-1185">Reference proteome</keyword>
<comment type="subcellular location">
    <subcellularLocation>
        <location evidence="2">Membrane</location>
        <topology evidence="2">Peripheral membrane protein</topology>
    </subcellularLocation>
</comment>
<dbReference type="RefSeq" id="WP_238898594.1">
    <property type="nucleotide sequence ID" value="NZ_JAKOGG010000214.1"/>
</dbReference>
<reference evidence="10 11" key="1">
    <citation type="submission" date="2022-02" db="EMBL/GenBank/DDBJ databases">
        <authorList>
            <person name="Zhuang L."/>
        </authorList>
    </citation>
    <scope>NUCLEOTIDE SEQUENCE [LARGE SCALE GENOMIC DNA]</scope>
    <source>
        <strain evidence="10 11">C32</strain>
    </source>
</reference>